<dbReference type="InterPro" id="IPR001245">
    <property type="entry name" value="Ser-Thr/Tyr_kinase_cat_dom"/>
</dbReference>
<dbReference type="GO" id="GO:0016020">
    <property type="term" value="C:membrane"/>
    <property type="evidence" value="ECO:0007669"/>
    <property type="project" value="UniProtKB-SubCell"/>
</dbReference>
<dbReference type="EnsemblPlants" id="OGLUM06G25000.1">
    <property type="protein sequence ID" value="OGLUM06G25000.1"/>
    <property type="gene ID" value="OGLUM06G25000"/>
</dbReference>
<evidence type="ECO:0000259" key="14">
    <source>
        <dbReference type="PROSITE" id="PS50011"/>
    </source>
</evidence>
<keyword evidence="13" id="KW-0732">Signal</keyword>
<accession>A0A0E0ACV6</accession>
<dbReference type="SUPFAM" id="SSF56112">
    <property type="entry name" value="Protein kinase-like (PK-like)"/>
    <property type="match status" value="1"/>
</dbReference>
<keyword evidence="4" id="KW-0433">Leucine-rich repeat</keyword>
<dbReference type="GO" id="GO:0005524">
    <property type="term" value="F:ATP binding"/>
    <property type="evidence" value="ECO:0007669"/>
    <property type="project" value="UniProtKB-KW"/>
</dbReference>
<dbReference type="Pfam" id="PF00560">
    <property type="entry name" value="LRR_1"/>
    <property type="match status" value="1"/>
</dbReference>
<dbReference type="Gramene" id="OGLUM06G25000.1">
    <property type="protein sequence ID" value="OGLUM06G25000.1"/>
    <property type="gene ID" value="OGLUM06G25000"/>
</dbReference>
<dbReference type="Pfam" id="PF07714">
    <property type="entry name" value="PK_Tyr_Ser-Thr"/>
    <property type="match status" value="1"/>
</dbReference>
<evidence type="ECO:0000256" key="10">
    <source>
        <dbReference type="ARBA" id="ARBA00023136"/>
    </source>
</evidence>
<dbReference type="InterPro" id="IPR011009">
    <property type="entry name" value="Kinase-like_dom_sf"/>
</dbReference>
<dbReference type="InterPro" id="IPR007117">
    <property type="entry name" value="Expansin_CBD"/>
</dbReference>
<keyword evidence="8" id="KW-0067">ATP-binding</keyword>
<dbReference type="HOGENOM" id="CLU_000288_92_6_1"/>
<organism evidence="16">
    <name type="scientific">Oryza glumipatula</name>
    <dbReference type="NCBI Taxonomy" id="40148"/>
    <lineage>
        <taxon>Eukaryota</taxon>
        <taxon>Viridiplantae</taxon>
        <taxon>Streptophyta</taxon>
        <taxon>Embryophyta</taxon>
        <taxon>Tracheophyta</taxon>
        <taxon>Spermatophyta</taxon>
        <taxon>Magnoliopsida</taxon>
        <taxon>Liliopsida</taxon>
        <taxon>Poales</taxon>
        <taxon>Poaceae</taxon>
        <taxon>BOP clade</taxon>
        <taxon>Oryzoideae</taxon>
        <taxon>Oryzeae</taxon>
        <taxon>Oryzinae</taxon>
        <taxon>Oryza</taxon>
    </lineage>
</organism>
<dbReference type="InterPro" id="IPR046959">
    <property type="entry name" value="PRK1-6/SRF4-like"/>
</dbReference>
<evidence type="ECO:0000256" key="11">
    <source>
        <dbReference type="SAM" id="MobiDB-lite"/>
    </source>
</evidence>
<evidence type="ECO:0000313" key="16">
    <source>
        <dbReference type="EnsemblPlants" id="OGLUM06G25000.1"/>
    </source>
</evidence>
<dbReference type="PROSITE" id="PS50843">
    <property type="entry name" value="EXPANSIN_CBD"/>
    <property type="match status" value="1"/>
</dbReference>
<keyword evidence="6" id="KW-0677">Repeat</keyword>
<dbReference type="STRING" id="40148.A0A0E0ACV6"/>
<evidence type="ECO:0000256" key="12">
    <source>
        <dbReference type="SAM" id="Phobius"/>
    </source>
</evidence>
<dbReference type="Pfam" id="PF13855">
    <property type="entry name" value="LRR_8"/>
    <property type="match status" value="1"/>
</dbReference>
<dbReference type="InterPro" id="IPR036749">
    <property type="entry name" value="Expansin_CBD_sf"/>
</dbReference>
<feature type="compositionally biased region" description="Low complexity" evidence="11">
    <location>
        <begin position="650"/>
        <end position="663"/>
    </location>
</feature>
<feature type="transmembrane region" description="Helical" evidence="12">
    <location>
        <begin position="256"/>
        <end position="282"/>
    </location>
</feature>
<dbReference type="Gene3D" id="2.60.40.760">
    <property type="entry name" value="Expansin, cellulose-binding-like domain"/>
    <property type="match status" value="1"/>
</dbReference>
<evidence type="ECO:0000256" key="7">
    <source>
        <dbReference type="ARBA" id="ARBA00022741"/>
    </source>
</evidence>
<evidence type="ECO:0000256" key="3">
    <source>
        <dbReference type="ARBA" id="ARBA00022525"/>
    </source>
</evidence>
<keyword evidence="3" id="KW-0964">Secreted</keyword>
<dbReference type="PROSITE" id="PS50011">
    <property type="entry name" value="PROTEIN_KINASE_DOM"/>
    <property type="match status" value="1"/>
</dbReference>
<keyword evidence="10 12" id="KW-0472">Membrane</keyword>
<keyword evidence="5 12" id="KW-0812">Transmembrane</keyword>
<keyword evidence="7" id="KW-0547">Nucleotide-binding</keyword>
<evidence type="ECO:0000256" key="8">
    <source>
        <dbReference type="ARBA" id="ARBA00022840"/>
    </source>
</evidence>
<feature type="chain" id="PRO_5002353322" description="Protein kinase domain-containing protein" evidence="13">
    <location>
        <begin position="24"/>
        <end position="756"/>
    </location>
</feature>
<reference evidence="16" key="2">
    <citation type="submission" date="2018-05" db="EMBL/GenBank/DDBJ databases">
        <title>OgluRS3 (Oryza glumaepatula Reference Sequence Version 3).</title>
        <authorList>
            <person name="Zhang J."/>
            <person name="Kudrna D."/>
            <person name="Lee S."/>
            <person name="Talag J."/>
            <person name="Welchert J."/>
            <person name="Wing R.A."/>
        </authorList>
    </citation>
    <scope>NUCLEOTIDE SEQUENCE [LARGE SCALE GENOMIC DNA]</scope>
</reference>
<reference evidence="16" key="1">
    <citation type="submission" date="2015-04" db="UniProtKB">
        <authorList>
            <consortium name="EnsemblPlants"/>
        </authorList>
    </citation>
    <scope>IDENTIFICATION</scope>
</reference>
<dbReference type="eggNOG" id="ENOG502QUJJ">
    <property type="taxonomic scope" value="Eukaryota"/>
</dbReference>
<feature type="signal peptide" evidence="13">
    <location>
        <begin position="1"/>
        <end position="23"/>
    </location>
</feature>
<dbReference type="InterPro" id="IPR005453">
    <property type="entry name" value="Allergen_Lolp2"/>
</dbReference>
<dbReference type="FunFam" id="3.30.200.20:FF:000307">
    <property type="entry name" value="pollen receptor-like kinase 1"/>
    <property type="match status" value="1"/>
</dbReference>
<evidence type="ECO:0000313" key="17">
    <source>
        <dbReference type="Proteomes" id="UP000026961"/>
    </source>
</evidence>
<evidence type="ECO:0000256" key="1">
    <source>
        <dbReference type="ARBA" id="ARBA00004370"/>
    </source>
</evidence>
<dbReference type="InterPro" id="IPR000719">
    <property type="entry name" value="Prot_kinase_dom"/>
</dbReference>
<feature type="domain" description="Protein kinase" evidence="14">
    <location>
        <begin position="373"/>
        <end position="644"/>
    </location>
</feature>
<evidence type="ECO:0000256" key="2">
    <source>
        <dbReference type="ARBA" id="ARBA00004613"/>
    </source>
</evidence>
<dbReference type="InterPro" id="IPR001611">
    <property type="entry name" value="Leu-rich_rpt"/>
</dbReference>
<comment type="subcellular location">
    <subcellularLocation>
        <location evidence="1">Membrane</location>
    </subcellularLocation>
    <subcellularLocation>
        <location evidence="2">Secreted</location>
    </subcellularLocation>
</comment>
<dbReference type="SUPFAM" id="SSF49590">
    <property type="entry name" value="PHL pollen allergen"/>
    <property type="match status" value="1"/>
</dbReference>
<evidence type="ECO:0000256" key="6">
    <source>
        <dbReference type="ARBA" id="ARBA00022737"/>
    </source>
</evidence>
<dbReference type="GO" id="GO:0005576">
    <property type="term" value="C:extracellular region"/>
    <property type="evidence" value="ECO:0007669"/>
    <property type="project" value="UniProtKB-SubCell"/>
</dbReference>
<dbReference type="PANTHER" id="PTHR48007">
    <property type="entry name" value="LEUCINE-RICH REPEAT RECEPTOR-LIKE PROTEIN KINASE PXC1"/>
    <property type="match status" value="1"/>
</dbReference>
<dbReference type="Gene3D" id="3.80.10.10">
    <property type="entry name" value="Ribonuclease Inhibitor"/>
    <property type="match status" value="2"/>
</dbReference>
<evidence type="ECO:0000256" key="13">
    <source>
        <dbReference type="SAM" id="SignalP"/>
    </source>
</evidence>
<keyword evidence="17" id="KW-1185">Reference proteome</keyword>
<feature type="region of interest" description="Disordered" evidence="11">
    <location>
        <begin position="649"/>
        <end position="676"/>
    </location>
</feature>
<dbReference type="InterPro" id="IPR032675">
    <property type="entry name" value="LRR_dom_sf"/>
</dbReference>
<dbReference type="PANTHER" id="PTHR48007:SF64">
    <property type="entry name" value="POLLEN RECEPTOR-LIKE KINASE 1"/>
    <property type="match status" value="1"/>
</dbReference>
<dbReference type="GO" id="GO:0004672">
    <property type="term" value="F:protein kinase activity"/>
    <property type="evidence" value="ECO:0007669"/>
    <property type="project" value="InterPro"/>
</dbReference>
<evidence type="ECO:0000256" key="5">
    <source>
        <dbReference type="ARBA" id="ARBA00022692"/>
    </source>
</evidence>
<dbReference type="AlphaFoldDB" id="A0A0E0ACV6"/>
<dbReference type="Pfam" id="PF01357">
    <property type="entry name" value="Expansin_C"/>
    <property type="match status" value="1"/>
</dbReference>
<evidence type="ECO:0000256" key="9">
    <source>
        <dbReference type="ARBA" id="ARBA00022989"/>
    </source>
</evidence>
<sequence length="756" mass="80523">MASLSSFGLAVAVAALLVVGSCATEVTFKVHGAPPEPLSQWATTPGPCAGAGTGVSLWYGVTCHQRTGQVRGLRLEYLGLQGPAPDMAPLAALRGLRALSIANNNLTGPFPDVSMLPALKMLYMSRNKLAGGIPPAAFAHMRGLRKLFLSDNAFTGPIPTSITSPKLLVLQLSKNRFDGPLPDFNQKELRLVDVSDNNLSGPIPPGLRRFDAKSFQGNKNLCGPPVGAPCPEVPILASPSPSPPSSSWWSPRSLKILMIIALVVVVVGALLAFAGALTAMLARHREATTETQGGGVGGAAANADAAAAASRMKATPNPAVTVAHGGGGGGGEQQPHVTVSAVPAKRGGRRDDHGRLVFIQEGRERFELEDLLRASAEVLGSGNFGASYKATLVEGQSMVVKRFKEMNGVGRQDFNEHMRRLGRLVHPNLLPVVAYLYKKDEKLFVTEYMVNGSLAHLLHGGSSMAALDWPRRLKIIKGVTRGLAHLYDELPMLTVPHGHLKSSNVLLDAAFEPILSDYALVPVMTPRHAAQVMVAYKSPECGETGRPSKKSDVWSLGILILEVLTGKFPANYHRQGRTGTDLAGWVHSVVREEWTGEVFDQEMRGARGGEGEMVKLLKVGLGCCESDVDKRWDLRDALARIEELRERDAGAGADDSSATSSVASGGGGGEASRSHSSLELVTNVAISEVEIKEKGGKDWVALKESSTNTWLLKSEATLKGPFSVRFLVKNGGYRVVDDVIPESFTAGTEYKSGINI</sequence>
<evidence type="ECO:0000256" key="4">
    <source>
        <dbReference type="ARBA" id="ARBA00022614"/>
    </source>
</evidence>
<dbReference type="PRINTS" id="PR01637">
    <property type="entry name" value="LOLP2ALLERGN"/>
</dbReference>
<dbReference type="Gene3D" id="3.30.200.20">
    <property type="entry name" value="Phosphorylase Kinase, domain 1"/>
    <property type="match status" value="1"/>
</dbReference>
<keyword evidence="9 12" id="KW-1133">Transmembrane helix</keyword>
<feature type="domain" description="Expansin-like CBD" evidence="15">
    <location>
        <begin position="686"/>
        <end position="752"/>
    </location>
</feature>
<name>A0A0E0ACV6_9ORYZ</name>
<dbReference type="Gene3D" id="1.10.510.10">
    <property type="entry name" value="Transferase(Phosphotransferase) domain 1"/>
    <property type="match status" value="1"/>
</dbReference>
<proteinExistence type="predicted"/>
<dbReference type="SUPFAM" id="SSF52058">
    <property type="entry name" value="L domain-like"/>
    <property type="match status" value="1"/>
</dbReference>
<dbReference type="Proteomes" id="UP000026961">
    <property type="component" value="Chromosome 6"/>
</dbReference>
<evidence type="ECO:0000259" key="15">
    <source>
        <dbReference type="PROSITE" id="PS50843"/>
    </source>
</evidence>
<protein>
    <recommendedName>
        <fullName evidence="18">Protein kinase domain-containing protein</fullName>
    </recommendedName>
</protein>
<evidence type="ECO:0008006" key="18">
    <source>
        <dbReference type="Google" id="ProtNLM"/>
    </source>
</evidence>